<evidence type="ECO:0000313" key="4">
    <source>
        <dbReference type="Proteomes" id="UP000053593"/>
    </source>
</evidence>
<dbReference type="EMBL" id="KN834793">
    <property type="protein sequence ID" value="KIK57066.1"/>
    <property type="molecule type" value="Genomic_DNA"/>
</dbReference>
<proteinExistence type="predicted"/>
<keyword evidence="2" id="KW-0812">Transmembrane</keyword>
<feature type="compositionally biased region" description="Low complexity" evidence="1">
    <location>
        <begin position="74"/>
        <end position="103"/>
    </location>
</feature>
<keyword evidence="4" id="KW-1185">Reference proteome</keyword>
<keyword evidence="2" id="KW-0472">Membrane</keyword>
<name>A0A0D0BPS7_9AGAR</name>
<gene>
    <name evidence="3" type="ORF">GYMLUDRAFT_46688</name>
</gene>
<keyword evidence="2" id="KW-1133">Transmembrane helix</keyword>
<dbReference type="AlphaFoldDB" id="A0A0D0BPS7"/>
<sequence length="207" mass="21723">MSPQFELHSSVPLSDLSVEPSSSLGPSSRQRNEENSSFPSSSSDPSAATSEMLPKSHPENSSGSYMNPNPSLTPIPSISSESNTSTSHSLPTLSSSPSPTPASYRSALSQPQSAGQQASRPTLTDAEHSNSIDTDQSTLADTDQSTLNETNHPSASRQASSNPFDHPPAASSTQNPSNPGSASTVFYLIFGVGYFVFWIVALAITPH</sequence>
<evidence type="ECO:0000256" key="1">
    <source>
        <dbReference type="SAM" id="MobiDB-lite"/>
    </source>
</evidence>
<feature type="region of interest" description="Disordered" evidence="1">
    <location>
        <begin position="1"/>
        <end position="179"/>
    </location>
</feature>
<reference evidence="3 4" key="1">
    <citation type="submission" date="2014-04" db="EMBL/GenBank/DDBJ databases">
        <title>Evolutionary Origins and Diversification of the Mycorrhizal Mutualists.</title>
        <authorList>
            <consortium name="DOE Joint Genome Institute"/>
            <consortium name="Mycorrhizal Genomics Consortium"/>
            <person name="Kohler A."/>
            <person name="Kuo A."/>
            <person name="Nagy L.G."/>
            <person name="Floudas D."/>
            <person name="Copeland A."/>
            <person name="Barry K.W."/>
            <person name="Cichocki N."/>
            <person name="Veneault-Fourrey C."/>
            <person name="LaButti K."/>
            <person name="Lindquist E.A."/>
            <person name="Lipzen A."/>
            <person name="Lundell T."/>
            <person name="Morin E."/>
            <person name="Murat C."/>
            <person name="Riley R."/>
            <person name="Ohm R."/>
            <person name="Sun H."/>
            <person name="Tunlid A."/>
            <person name="Henrissat B."/>
            <person name="Grigoriev I.V."/>
            <person name="Hibbett D.S."/>
            <person name="Martin F."/>
        </authorList>
    </citation>
    <scope>NUCLEOTIDE SEQUENCE [LARGE SCALE GENOMIC DNA]</scope>
    <source>
        <strain evidence="3 4">FD-317 M1</strain>
    </source>
</reference>
<feature type="compositionally biased region" description="Polar residues" evidence="1">
    <location>
        <begin position="170"/>
        <end position="179"/>
    </location>
</feature>
<feature type="compositionally biased region" description="Low complexity" evidence="1">
    <location>
        <begin position="16"/>
        <end position="28"/>
    </location>
</feature>
<accession>A0A0D0BPS7</accession>
<feature type="compositionally biased region" description="Polar residues" evidence="1">
    <location>
        <begin position="131"/>
        <end position="163"/>
    </location>
</feature>
<organism evidence="3 4">
    <name type="scientific">Collybiopsis luxurians FD-317 M1</name>
    <dbReference type="NCBI Taxonomy" id="944289"/>
    <lineage>
        <taxon>Eukaryota</taxon>
        <taxon>Fungi</taxon>
        <taxon>Dikarya</taxon>
        <taxon>Basidiomycota</taxon>
        <taxon>Agaricomycotina</taxon>
        <taxon>Agaricomycetes</taxon>
        <taxon>Agaricomycetidae</taxon>
        <taxon>Agaricales</taxon>
        <taxon>Marasmiineae</taxon>
        <taxon>Omphalotaceae</taxon>
        <taxon>Collybiopsis</taxon>
        <taxon>Collybiopsis luxurians</taxon>
    </lineage>
</organism>
<feature type="compositionally biased region" description="Low complexity" evidence="1">
    <location>
        <begin position="36"/>
        <end position="50"/>
    </location>
</feature>
<feature type="compositionally biased region" description="Polar residues" evidence="1">
    <location>
        <begin position="59"/>
        <end position="72"/>
    </location>
</feature>
<feature type="compositionally biased region" description="Polar residues" evidence="1">
    <location>
        <begin position="106"/>
        <end position="122"/>
    </location>
</feature>
<evidence type="ECO:0000313" key="3">
    <source>
        <dbReference type="EMBL" id="KIK57066.1"/>
    </source>
</evidence>
<dbReference type="HOGENOM" id="CLU_1326508_0_0_1"/>
<feature type="transmembrane region" description="Helical" evidence="2">
    <location>
        <begin position="185"/>
        <end position="204"/>
    </location>
</feature>
<protein>
    <submittedName>
        <fullName evidence="3">Uncharacterized protein</fullName>
    </submittedName>
</protein>
<evidence type="ECO:0000256" key="2">
    <source>
        <dbReference type="SAM" id="Phobius"/>
    </source>
</evidence>
<dbReference type="Proteomes" id="UP000053593">
    <property type="component" value="Unassembled WGS sequence"/>
</dbReference>